<organism evidence="1">
    <name type="scientific">marine sediment metagenome</name>
    <dbReference type="NCBI Taxonomy" id="412755"/>
    <lineage>
        <taxon>unclassified sequences</taxon>
        <taxon>metagenomes</taxon>
        <taxon>ecological metagenomes</taxon>
    </lineage>
</organism>
<dbReference type="EMBL" id="LAZR01012466">
    <property type="protein sequence ID" value="KKM26692.1"/>
    <property type="molecule type" value="Genomic_DNA"/>
</dbReference>
<evidence type="ECO:0000313" key="1">
    <source>
        <dbReference type="EMBL" id="KKM26692.1"/>
    </source>
</evidence>
<reference evidence="1" key="1">
    <citation type="journal article" date="2015" name="Nature">
        <title>Complex archaea that bridge the gap between prokaryotes and eukaryotes.</title>
        <authorList>
            <person name="Spang A."/>
            <person name="Saw J.H."/>
            <person name="Jorgensen S.L."/>
            <person name="Zaremba-Niedzwiedzka K."/>
            <person name="Martijn J."/>
            <person name="Lind A.E."/>
            <person name="van Eijk R."/>
            <person name="Schleper C."/>
            <person name="Guy L."/>
            <person name="Ettema T.J."/>
        </authorList>
    </citation>
    <scope>NUCLEOTIDE SEQUENCE</scope>
</reference>
<sequence length="36" mass="4515">MSDNIDYRIWLYKMGLIETHEILYIVEYGRGFKKYR</sequence>
<dbReference type="AlphaFoldDB" id="A0A0F9IGR6"/>
<accession>A0A0F9IGR6</accession>
<proteinExistence type="predicted"/>
<comment type="caution">
    <text evidence="1">The sequence shown here is derived from an EMBL/GenBank/DDBJ whole genome shotgun (WGS) entry which is preliminary data.</text>
</comment>
<protein>
    <submittedName>
        <fullName evidence="1">Uncharacterized protein</fullName>
    </submittedName>
</protein>
<name>A0A0F9IGR6_9ZZZZ</name>
<gene>
    <name evidence="1" type="ORF">LCGC14_1582260</name>
</gene>